<dbReference type="GO" id="GO:0005680">
    <property type="term" value="C:anaphase-promoting complex"/>
    <property type="evidence" value="ECO:0007669"/>
    <property type="project" value="TreeGrafter"/>
</dbReference>
<dbReference type="InterPro" id="IPR011990">
    <property type="entry name" value="TPR-like_helical_dom_sf"/>
</dbReference>
<dbReference type="STRING" id="36087.A0A077Z4R7"/>
<dbReference type="Proteomes" id="UP000030665">
    <property type="component" value="Unassembled WGS sequence"/>
</dbReference>
<accession>A0A077Z4R7</accession>
<evidence type="ECO:0000313" key="2">
    <source>
        <dbReference type="EMBL" id="CDW55487.1"/>
    </source>
</evidence>
<dbReference type="SUPFAM" id="SSF48452">
    <property type="entry name" value="TPR-like"/>
    <property type="match status" value="1"/>
</dbReference>
<proteinExistence type="predicted"/>
<evidence type="ECO:0000256" key="1">
    <source>
        <dbReference type="ARBA" id="ARBA00022803"/>
    </source>
</evidence>
<keyword evidence="1" id="KW-0802">TPR repeat</keyword>
<dbReference type="Gene3D" id="1.25.40.10">
    <property type="entry name" value="Tetratricopeptide repeat domain"/>
    <property type="match status" value="1"/>
</dbReference>
<evidence type="ECO:0000313" key="3">
    <source>
        <dbReference type="Proteomes" id="UP000030665"/>
    </source>
</evidence>
<dbReference type="GO" id="GO:0031145">
    <property type="term" value="P:anaphase-promoting complex-dependent catabolic process"/>
    <property type="evidence" value="ECO:0007669"/>
    <property type="project" value="TreeGrafter"/>
</dbReference>
<dbReference type="PANTHER" id="PTHR12558">
    <property type="entry name" value="CELL DIVISION CYCLE 16,23,27"/>
    <property type="match status" value="1"/>
</dbReference>
<dbReference type="OrthoDB" id="10262026at2759"/>
<keyword evidence="3" id="KW-1185">Reference proteome</keyword>
<name>A0A077Z4R7_TRITR</name>
<dbReference type="EMBL" id="HG805958">
    <property type="protein sequence ID" value="CDW55487.1"/>
    <property type="molecule type" value="Genomic_DNA"/>
</dbReference>
<gene>
    <name evidence="2" type="ORF">TTRE_0000375901</name>
</gene>
<dbReference type="GO" id="GO:0016567">
    <property type="term" value="P:protein ubiquitination"/>
    <property type="evidence" value="ECO:0007669"/>
    <property type="project" value="TreeGrafter"/>
</dbReference>
<dbReference type="AlphaFoldDB" id="A0A077Z4R7"/>
<reference evidence="2" key="1">
    <citation type="submission" date="2014-01" db="EMBL/GenBank/DDBJ databases">
        <authorList>
            <person name="Aslett M."/>
        </authorList>
    </citation>
    <scope>NUCLEOTIDE SEQUENCE</scope>
</reference>
<dbReference type="PANTHER" id="PTHR12558:SF10">
    <property type="entry name" value="CELL DIVISION CYCLE PROTEIN 23 HOMOLOG"/>
    <property type="match status" value="1"/>
</dbReference>
<protein>
    <submittedName>
        <fullName evidence="2">Uncharacterized protein</fullName>
    </submittedName>
</protein>
<organism evidence="2 3">
    <name type="scientific">Trichuris trichiura</name>
    <name type="common">Whipworm</name>
    <name type="synonym">Trichocephalus trichiurus</name>
    <dbReference type="NCBI Taxonomy" id="36087"/>
    <lineage>
        <taxon>Eukaryota</taxon>
        <taxon>Metazoa</taxon>
        <taxon>Ecdysozoa</taxon>
        <taxon>Nematoda</taxon>
        <taxon>Enoplea</taxon>
        <taxon>Dorylaimia</taxon>
        <taxon>Trichinellida</taxon>
        <taxon>Trichuridae</taxon>
        <taxon>Trichuris</taxon>
    </lineage>
</organism>
<dbReference type="GO" id="GO:0051301">
    <property type="term" value="P:cell division"/>
    <property type="evidence" value="ECO:0007669"/>
    <property type="project" value="TreeGrafter"/>
</dbReference>
<sequence>MSCFARAVTILPRCYPAWQQLAKHTISLTTYSKATDVQYPLALYLVSVNRFNFFFFKFTLLANYWCIRKNYVLMLVQVLRALNRDNSSATLWTLLGHANVELQELGASCIAYQQAVEHSHNDYRAWYGMGQSFHVLEFPAFALCYFVRAYALKTEDPRITTSLADGYLAIGLSTSAERCYWKSFYRGDPEKIALTHLAL</sequence>
<reference evidence="2" key="2">
    <citation type="submission" date="2014-03" db="EMBL/GenBank/DDBJ databases">
        <title>The whipworm genome and dual-species transcriptomics of an intimate host-pathogen interaction.</title>
        <authorList>
            <person name="Foth B.J."/>
            <person name="Tsai I.J."/>
            <person name="Reid A.J."/>
            <person name="Bancroft A.J."/>
            <person name="Nichol S."/>
            <person name="Tracey A."/>
            <person name="Holroyd N."/>
            <person name="Cotton J.A."/>
            <person name="Stanley E.J."/>
            <person name="Zarowiecki M."/>
            <person name="Liu J.Z."/>
            <person name="Huckvale T."/>
            <person name="Cooper P.J."/>
            <person name="Grencis R.K."/>
            <person name="Berriman M."/>
        </authorList>
    </citation>
    <scope>NUCLEOTIDE SEQUENCE [LARGE SCALE GENOMIC DNA]</scope>
</reference>
<dbReference type="GO" id="GO:0045842">
    <property type="term" value="P:positive regulation of mitotic metaphase/anaphase transition"/>
    <property type="evidence" value="ECO:0007669"/>
    <property type="project" value="TreeGrafter"/>
</dbReference>